<keyword evidence="1" id="KW-0175">Coiled coil</keyword>
<evidence type="ECO:0000256" key="1">
    <source>
        <dbReference type="SAM" id="Coils"/>
    </source>
</evidence>
<dbReference type="PANTHER" id="PTHR35099:SF10">
    <property type="entry name" value="BZIP DOMAIN-CONTAINING PROTEIN"/>
    <property type="match status" value="1"/>
</dbReference>
<dbReference type="EMBL" id="PDCK01000040">
    <property type="protein sequence ID" value="PRQ50468.1"/>
    <property type="molecule type" value="Genomic_DNA"/>
</dbReference>
<dbReference type="PANTHER" id="PTHR35099">
    <property type="entry name" value="OS02G0182700 PROTEIN"/>
    <property type="match status" value="1"/>
</dbReference>
<dbReference type="AlphaFoldDB" id="A0A2P6RVM2"/>
<evidence type="ECO:0000256" key="2">
    <source>
        <dbReference type="SAM" id="MobiDB-lite"/>
    </source>
</evidence>
<feature type="compositionally biased region" description="Basic residues" evidence="2">
    <location>
        <begin position="57"/>
        <end position="66"/>
    </location>
</feature>
<accession>A0A2P6RVM2</accession>
<organism evidence="3 4">
    <name type="scientific">Rosa chinensis</name>
    <name type="common">China rose</name>
    <dbReference type="NCBI Taxonomy" id="74649"/>
    <lineage>
        <taxon>Eukaryota</taxon>
        <taxon>Viridiplantae</taxon>
        <taxon>Streptophyta</taxon>
        <taxon>Embryophyta</taxon>
        <taxon>Tracheophyta</taxon>
        <taxon>Spermatophyta</taxon>
        <taxon>Magnoliopsida</taxon>
        <taxon>eudicotyledons</taxon>
        <taxon>Gunneridae</taxon>
        <taxon>Pentapetalae</taxon>
        <taxon>rosids</taxon>
        <taxon>fabids</taxon>
        <taxon>Rosales</taxon>
        <taxon>Rosaceae</taxon>
        <taxon>Rosoideae</taxon>
        <taxon>Rosoideae incertae sedis</taxon>
        <taxon>Rosa</taxon>
    </lineage>
</organism>
<keyword evidence="4" id="KW-1185">Reference proteome</keyword>
<sequence length="270" mass="29521">MMAAAPPTEDVNDWVKLAMKDDVAVVGVLLDIRHAEPPPPPPSMFKSPALKLGWSVRQRRSKHVPRHPSDVVVDVKKKKKAAEESTRASPTTPLSWSGATSVSGGGASEESSKPPEPTDAARSKVAVTSCTTISKRPRKRKTLAQLKEEESLLLKERRNLKKELLNLRLNVEKQRATNESLKRIKLQQTMMKVASSSASGEAISYQPAQVNVVSELTRIIDLGTSQSSCPSNISCMVHEVENCHEAAFPLPDLNLPFQDDHNSEALCGMS</sequence>
<gene>
    <name evidence="3" type="ORF">RchiOBHm_Chr2g0133521</name>
</gene>
<dbReference type="OMA" id="FATSECH"/>
<reference evidence="3 4" key="1">
    <citation type="journal article" date="2018" name="Nat. Genet.">
        <title>The Rosa genome provides new insights in the design of modern roses.</title>
        <authorList>
            <person name="Bendahmane M."/>
        </authorList>
    </citation>
    <scope>NUCLEOTIDE SEQUENCE [LARGE SCALE GENOMIC DNA]</scope>
    <source>
        <strain evidence="4">cv. Old Blush</strain>
    </source>
</reference>
<protein>
    <recommendedName>
        <fullName evidence="5">Transcription factor bZIP family</fullName>
    </recommendedName>
</protein>
<evidence type="ECO:0000313" key="4">
    <source>
        <dbReference type="Proteomes" id="UP000238479"/>
    </source>
</evidence>
<dbReference type="Gramene" id="PRQ50468">
    <property type="protein sequence ID" value="PRQ50468"/>
    <property type="gene ID" value="RchiOBHm_Chr2g0133521"/>
</dbReference>
<evidence type="ECO:0008006" key="5">
    <source>
        <dbReference type="Google" id="ProtNLM"/>
    </source>
</evidence>
<proteinExistence type="predicted"/>
<dbReference type="OrthoDB" id="1724644at2759"/>
<feature type="compositionally biased region" description="Basic and acidic residues" evidence="2">
    <location>
        <begin position="67"/>
        <end position="86"/>
    </location>
</feature>
<evidence type="ECO:0000313" key="3">
    <source>
        <dbReference type="EMBL" id="PRQ50468.1"/>
    </source>
</evidence>
<feature type="coiled-coil region" evidence="1">
    <location>
        <begin position="143"/>
        <end position="177"/>
    </location>
</feature>
<feature type="region of interest" description="Disordered" evidence="2">
    <location>
        <begin position="56"/>
        <end position="138"/>
    </location>
</feature>
<name>A0A2P6RVM2_ROSCH</name>
<comment type="caution">
    <text evidence="3">The sequence shown here is derived from an EMBL/GenBank/DDBJ whole genome shotgun (WGS) entry which is preliminary data.</text>
</comment>
<dbReference type="Proteomes" id="UP000238479">
    <property type="component" value="Chromosome 2"/>
</dbReference>